<evidence type="ECO:0000313" key="3">
    <source>
        <dbReference type="Proteomes" id="UP000230903"/>
    </source>
</evidence>
<gene>
    <name evidence="2" type="ORF">COU10_03410</name>
</gene>
<dbReference type="CDD" id="cd00761">
    <property type="entry name" value="Glyco_tranf_GTA_type"/>
    <property type="match status" value="1"/>
</dbReference>
<accession>A0A2H0UMP6</accession>
<comment type="caution">
    <text evidence="2">The sequence shown here is derived from an EMBL/GenBank/DDBJ whole genome shotgun (WGS) entry which is preliminary data.</text>
</comment>
<dbReference type="EMBL" id="PFBC01000052">
    <property type="protein sequence ID" value="PIR87692.1"/>
    <property type="molecule type" value="Genomic_DNA"/>
</dbReference>
<proteinExistence type="predicted"/>
<dbReference type="InterPro" id="IPR001173">
    <property type="entry name" value="Glyco_trans_2-like"/>
</dbReference>
<protein>
    <recommendedName>
        <fullName evidence="1">Glycosyltransferase 2-like domain-containing protein</fullName>
    </recommendedName>
</protein>
<dbReference type="AlphaFoldDB" id="A0A2H0UMP6"/>
<dbReference type="PANTHER" id="PTHR43685">
    <property type="entry name" value="GLYCOSYLTRANSFERASE"/>
    <property type="match status" value="1"/>
</dbReference>
<sequence>MLVSVILPTYNGSKSIRTAIKSVLSQNYHSLELLVIDDGSGDDTASVVQEFIDKDNRVRYFKNNKNSGIQRSLNRGLREATGELVARIDDDDEWVDSQKLTSQVEFFKNNPEYILVGTGLIVQDTKGRELYRFLNPVEDKEIRQRLLYRNCFSHSTVMFRRAEVLKSGGYDEGPETLHVEDYDLWLRIGRLGKFANLASFSVQLTVHKRSISGTQKLVQLKKQMELTKKYLCDYPNAWGSRVSSWLRLWLYLGFGKLVPRWLEYKVVAVYKKN</sequence>
<dbReference type="Pfam" id="PF00535">
    <property type="entry name" value="Glycos_transf_2"/>
    <property type="match status" value="1"/>
</dbReference>
<evidence type="ECO:0000313" key="2">
    <source>
        <dbReference type="EMBL" id="PIR87692.1"/>
    </source>
</evidence>
<dbReference type="PANTHER" id="PTHR43685:SF2">
    <property type="entry name" value="GLYCOSYLTRANSFERASE 2-LIKE DOMAIN-CONTAINING PROTEIN"/>
    <property type="match status" value="1"/>
</dbReference>
<feature type="domain" description="Glycosyltransferase 2-like" evidence="1">
    <location>
        <begin position="4"/>
        <end position="166"/>
    </location>
</feature>
<dbReference type="SUPFAM" id="SSF53448">
    <property type="entry name" value="Nucleotide-diphospho-sugar transferases"/>
    <property type="match status" value="1"/>
</dbReference>
<organism evidence="2 3">
    <name type="scientific">Candidatus Harrisonbacteria bacterium CG10_big_fil_rev_8_21_14_0_10_45_28</name>
    <dbReference type="NCBI Taxonomy" id="1974586"/>
    <lineage>
        <taxon>Bacteria</taxon>
        <taxon>Candidatus Harrisoniibacteriota</taxon>
    </lineage>
</organism>
<dbReference type="InterPro" id="IPR029044">
    <property type="entry name" value="Nucleotide-diphossugar_trans"/>
</dbReference>
<reference evidence="3" key="1">
    <citation type="submission" date="2017-09" db="EMBL/GenBank/DDBJ databases">
        <title>Depth-based differentiation of microbial function through sediment-hosted aquifers and enrichment of novel symbionts in the deep terrestrial subsurface.</title>
        <authorList>
            <person name="Probst A.J."/>
            <person name="Ladd B."/>
            <person name="Jarett J.K."/>
            <person name="Geller-Mcgrath D.E."/>
            <person name="Sieber C.M.K."/>
            <person name="Emerson J.B."/>
            <person name="Anantharaman K."/>
            <person name="Thomas B.C."/>
            <person name="Malmstrom R."/>
            <person name="Stieglmeier M."/>
            <person name="Klingl A."/>
            <person name="Woyke T."/>
            <person name="Ryan C.M."/>
            <person name="Banfield J.F."/>
        </authorList>
    </citation>
    <scope>NUCLEOTIDE SEQUENCE [LARGE SCALE GENOMIC DNA]</scope>
</reference>
<evidence type="ECO:0000259" key="1">
    <source>
        <dbReference type="Pfam" id="PF00535"/>
    </source>
</evidence>
<name>A0A2H0UMP6_9BACT</name>
<dbReference type="Gene3D" id="3.90.550.10">
    <property type="entry name" value="Spore Coat Polysaccharide Biosynthesis Protein SpsA, Chain A"/>
    <property type="match status" value="1"/>
</dbReference>
<dbReference type="InterPro" id="IPR050834">
    <property type="entry name" value="Glycosyltransf_2"/>
</dbReference>
<dbReference type="Proteomes" id="UP000230903">
    <property type="component" value="Unassembled WGS sequence"/>
</dbReference>